<proteinExistence type="predicted"/>
<dbReference type="AlphaFoldDB" id="A0A0C2X774"/>
<sequence>MSGKLEKGRDNSRQAQVRALYAAYSLQSSCIDASAEPGPSTPFSVVLSITYATANRSSVRCAHTTAAYWNQDTGIHDITSVSGDALKVHRLNRHEFECMYVSASIPISVFLQVNHVINASAYQASKCAVPQSDIHHFNRWVKTI</sequence>
<dbReference type="InParanoid" id="A0A0C2X774"/>
<gene>
    <name evidence="1" type="ORF">M378DRAFT_162411</name>
</gene>
<protein>
    <submittedName>
        <fullName evidence="1">Uncharacterized protein</fullName>
    </submittedName>
</protein>
<dbReference type="Proteomes" id="UP000054549">
    <property type="component" value="Unassembled WGS sequence"/>
</dbReference>
<dbReference type="HOGENOM" id="CLU_1795964_0_0_1"/>
<reference evidence="1 2" key="1">
    <citation type="submission" date="2014-04" db="EMBL/GenBank/DDBJ databases">
        <title>Evolutionary Origins and Diversification of the Mycorrhizal Mutualists.</title>
        <authorList>
            <consortium name="DOE Joint Genome Institute"/>
            <consortium name="Mycorrhizal Genomics Consortium"/>
            <person name="Kohler A."/>
            <person name="Kuo A."/>
            <person name="Nagy L.G."/>
            <person name="Floudas D."/>
            <person name="Copeland A."/>
            <person name="Barry K.W."/>
            <person name="Cichocki N."/>
            <person name="Veneault-Fourrey C."/>
            <person name="LaButti K."/>
            <person name="Lindquist E.A."/>
            <person name="Lipzen A."/>
            <person name="Lundell T."/>
            <person name="Morin E."/>
            <person name="Murat C."/>
            <person name="Riley R."/>
            <person name="Ohm R."/>
            <person name="Sun H."/>
            <person name="Tunlid A."/>
            <person name="Henrissat B."/>
            <person name="Grigoriev I.V."/>
            <person name="Hibbett D.S."/>
            <person name="Martin F."/>
        </authorList>
    </citation>
    <scope>NUCLEOTIDE SEQUENCE [LARGE SCALE GENOMIC DNA]</scope>
    <source>
        <strain evidence="1 2">Koide BX008</strain>
    </source>
</reference>
<keyword evidence="2" id="KW-1185">Reference proteome</keyword>
<evidence type="ECO:0000313" key="2">
    <source>
        <dbReference type="Proteomes" id="UP000054549"/>
    </source>
</evidence>
<name>A0A0C2X774_AMAMK</name>
<evidence type="ECO:0000313" key="1">
    <source>
        <dbReference type="EMBL" id="KIL65151.1"/>
    </source>
</evidence>
<organism evidence="1 2">
    <name type="scientific">Amanita muscaria (strain Koide BX008)</name>
    <dbReference type="NCBI Taxonomy" id="946122"/>
    <lineage>
        <taxon>Eukaryota</taxon>
        <taxon>Fungi</taxon>
        <taxon>Dikarya</taxon>
        <taxon>Basidiomycota</taxon>
        <taxon>Agaricomycotina</taxon>
        <taxon>Agaricomycetes</taxon>
        <taxon>Agaricomycetidae</taxon>
        <taxon>Agaricales</taxon>
        <taxon>Pluteineae</taxon>
        <taxon>Amanitaceae</taxon>
        <taxon>Amanita</taxon>
    </lineage>
</organism>
<dbReference type="EMBL" id="KN818244">
    <property type="protein sequence ID" value="KIL65151.1"/>
    <property type="molecule type" value="Genomic_DNA"/>
</dbReference>
<accession>A0A0C2X774</accession>